<keyword evidence="2" id="KW-0812">Transmembrane</keyword>
<keyword evidence="2" id="KW-0472">Membrane</keyword>
<gene>
    <name evidence="3" type="ORF">BDU57DRAFT_514328</name>
</gene>
<feature type="compositionally biased region" description="Polar residues" evidence="1">
    <location>
        <begin position="106"/>
        <end position="118"/>
    </location>
</feature>
<dbReference type="Proteomes" id="UP000800096">
    <property type="component" value="Unassembled WGS sequence"/>
</dbReference>
<protein>
    <submittedName>
        <fullName evidence="3">Uncharacterized protein</fullName>
    </submittedName>
</protein>
<evidence type="ECO:0000313" key="3">
    <source>
        <dbReference type="EMBL" id="KAF1917859.1"/>
    </source>
</evidence>
<evidence type="ECO:0000256" key="2">
    <source>
        <dbReference type="SAM" id="Phobius"/>
    </source>
</evidence>
<feature type="transmembrane region" description="Helical" evidence="2">
    <location>
        <begin position="52"/>
        <end position="78"/>
    </location>
</feature>
<dbReference type="AlphaFoldDB" id="A0A6A5QR44"/>
<proteinExistence type="predicted"/>
<feature type="region of interest" description="Disordered" evidence="1">
    <location>
        <begin position="96"/>
        <end position="118"/>
    </location>
</feature>
<dbReference type="OrthoDB" id="10639317at2759"/>
<evidence type="ECO:0000256" key="1">
    <source>
        <dbReference type="SAM" id="MobiDB-lite"/>
    </source>
</evidence>
<name>A0A6A5QR44_AMPQU</name>
<organism evidence="3 4">
    <name type="scientific">Ampelomyces quisqualis</name>
    <name type="common">Powdery mildew agent</name>
    <dbReference type="NCBI Taxonomy" id="50730"/>
    <lineage>
        <taxon>Eukaryota</taxon>
        <taxon>Fungi</taxon>
        <taxon>Dikarya</taxon>
        <taxon>Ascomycota</taxon>
        <taxon>Pezizomycotina</taxon>
        <taxon>Dothideomycetes</taxon>
        <taxon>Pleosporomycetidae</taxon>
        <taxon>Pleosporales</taxon>
        <taxon>Pleosporineae</taxon>
        <taxon>Phaeosphaeriaceae</taxon>
        <taxon>Ampelomyces</taxon>
    </lineage>
</organism>
<sequence>MPVINSTHTIPEPAALPTTESAKIISGYSNNTTASVSPLASPNFETFETATWTIPVIIGAILTIIAILVGLPSAVLALQEIRRRRRAHADHNEKLDDINDPIKAGNDTSIETSSFGSDTDSASIMTSLGKTAGSMLPDACSVTSSFRGN</sequence>
<evidence type="ECO:0000313" key="4">
    <source>
        <dbReference type="Proteomes" id="UP000800096"/>
    </source>
</evidence>
<accession>A0A6A5QR44</accession>
<dbReference type="EMBL" id="ML979134">
    <property type="protein sequence ID" value="KAF1917859.1"/>
    <property type="molecule type" value="Genomic_DNA"/>
</dbReference>
<keyword evidence="2" id="KW-1133">Transmembrane helix</keyword>
<keyword evidence="4" id="KW-1185">Reference proteome</keyword>
<reference evidence="3" key="1">
    <citation type="journal article" date="2020" name="Stud. Mycol.">
        <title>101 Dothideomycetes genomes: a test case for predicting lifestyles and emergence of pathogens.</title>
        <authorList>
            <person name="Haridas S."/>
            <person name="Albert R."/>
            <person name="Binder M."/>
            <person name="Bloem J."/>
            <person name="Labutti K."/>
            <person name="Salamov A."/>
            <person name="Andreopoulos B."/>
            <person name="Baker S."/>
            <person name="Barry K."/>
            <person name="Bills G."/>
            <person name="Bluhm B."/>
            <person name="Cannon C."/>
            <person name="Castanera R."/>
            <person name="Culley D."/>
            <person name="Daum C."/>
            <person name="Ezra D."/>
            <person name="Gonzalez J."/>
            <person name="Henrissat B."/>
            <person name="Kuo A."/>
            <person name="Liang C."/>
            <person name="Lipzen A."/>
            <person name="Lutzoni F."/>
            <person name="Magnuson J."/>
            <person name="Mondo S."/>
            <person name="Nolan M."/>
            <person name="Ohm R."/>
            <person name="Pangilinan J."/>
            <person name="Park H.-J."/>
            <person name="Ramirez L."/>
            <person name="Alfaro M."/>
            <person name="Sun H."/>
            <person name="Tritt A."/>
            <person name="Yoshinaga Y."/>
            <person name="Zwiers L.-H."/>
            <person name="Turgeon B."/>
            <person name="Goodwin S."/>
            <person name="Spatafora J."/>
            <person name="Crous P."/>
            <person name="Grigoriev I."/>
        </authorList>
    </citation>
    <scope>NUCLEOTIDE SEQUENCE</scope>
    <source>
        <strain evidence="3">HMLAC05119</strain>
    </source>
</reference>